<proteinExistence type="predicted"/>
<keyword evidence="2" id="KW-1185">Reference proteome</keyword>
<dbReference type="InterPro" id="IPR023214">
    <property type="entry name" value="HAD_sf"/>
</dbReference>
<dbReference type="Gene3D" id="3.40.50.1000">
    <property type="entry name" value="HAD superfamily/HAD-like"/>
    <property type="match status" value="1"/>
</dbReference>
<accession>A0A7Z0QPF7</accession>
<sequence>MSTRVHGLLRAVRRSIEVRGGGVRGFAAVATRAWRMLRALGPRGVIARIHAAGRVPPPPVRPETDHVFPAPLPVAADTFRVGIMVHMFYPDLADEFAAALSRMPVPFVLLVSVTDADAEQAVHAAFAQIDGVTRLEIVQVPNRGRDIAPLLVTFREQILGLDIIGHLHSKKSLYTGRTQDQWRTYLLDALLGSRERIAWHLGMFAAEPKLGLVYPESHESIPLWGHTWLSNVTAAATISQQLGVAIDPHGYIDMPAGSMFWARSAALQPLFALRLPLEAFPEESGQLDGTLQHAIERLFVGVVRAAGYLSAVLPRDHTPALSLEGERNWQTYFLEPLIERIAATAVDARLISVDVFDTLVQRPFLTPEGARRYLARVVELSLGLADFVDLRARAESRARVHLQRDPKLDEIYAEMAQLVPDIQPDRLREIEIETERRLLRPRHGLLEALAAIPRRGRRMVALSDMYLPADTLRNVLPGLVVEHMSDWYVSCETGARKDAGDAWPVLAENEHVPLSACLHIGDNEHADVQQPHWQGMITPVHVLRAAALLDVVPALRPLRAGIGAAWPDQLALGLVANHFSALADATPDVFLGPLQITPKTFGYVVLGPLVLDFLTWLAREAREQGVDRLLFLSREGYLLAQAFERLRAAHPAWSDVLGHYLLASRQATGLAALRNAEDMRTALDGSFNGSLAELVSARLGAAAASAVAAIIGSEGMDQAIFLPEMRDTVAARLAPATDALLALARSARDAYQAYWNDTVGEHRALVVDLGYAGTIQRNLSRLLDRSVDGAYFALDHRAQERLSGTGRAQARYHDARTDTGPSAILAHDLLLESVLTAPHAQFAGFDTQGGMHRPVYAAQGPDAAQWSVIETVHTAALAFIDDALSAAGPLAAELAFDARAAQIPLECVGRGRWSAPWLAGIGVDDAFSGRGRVPAAAGPARPV</sequence>
<dbReference type="InterPro" id="IPR007739">
    <property type="entry name" value="RgpF"/>
</dbReference>
<gene>
    <name evidence="1" type="ORF">H0E82_05820</name>
</gene>
<dbReference type="EMBL" id="JACCJZ010000013">
    <property type="protein sequence ID" value="NYZ62278.1"/>
    <property type="molecule type" value="Genomic_DNA"/>
</dbReference>
<dbReference type="Pfam" id="PF05045">
    <property type="entry name" value="RgpF"/>
    <property type="match status" value="1"/>
</dbReference>
<dbReference type="SUPFAM" id="SSF56784">
    <property type="entry name" value="HAD-like"/>
    <property type="match status" value="1"/>
</dbReference>
<dbReference type="InterPro" id="IPR036412">
    <property type="entry name" value="HAD-like_sf"/>
</dbReference>
<protein>
    <submittedName>
        <fullName evidence="1">Polysaccharide biosynthesis protein</fullName>
    </submittedName>
</protein>
<dbReference type="AlphaFoldDB" id="A0A7Z0QPF7"/>
<reference evidence="1 2" key="1">
    <citation type="submission" date="2020-07" db="EMBL/GenBank/DDBJ databases">
        <title>isolation of Luteimonas sp. SJ-16.</title>
        <authorList>
            <person name="Huang X.-X."/>
            <person name="Xu L."/>
            <person name="Sun J.-Q."/>
        </authorList>
    </citation>
    <scope>NUCLEOTIDE SEQUENCE [LARGE SCALE GENOMIC DNA]</scope>
    <source>
        <strain evidence="1 2">SJ-16</strain>
    </source>
</reference>
<organism evidence="1 2">
    <name type="scientific">Luteimonas deserti</name>
    <dbReference type="NCBI Taxonomy" id="2752306"/>
    <lineage>
        <taxon>Bacteria</taxon>
        <taxon>Pseudomonadati</taxon>
        <taxon>Pseudomonadota</taxon>
        <taxon>Gammaproteobacteria</taxon>
        <taxon>Lysobacterales</taxon>
        <taxon>Lysobacteraceae</taxon>
        <taxon>Luteimonas</taxon>
    </lineage>
</organism>
<dbReference type="Proteomes" id="UP000589896">
    <property type="component" value="Unassembled WGS sequence"/>
</dbReference>
<dbReference type="Gene3D" id="1.10.150.400">
    <property type="match status" value="1"/>
</dbReference>
<name>A0A7Z0QPF7_9GAMM</name>
<evidence type="ECO:0000313" key="1">
    <source>
        <dbReference type="EMBL" id="NYZ62278.1"/>
    </source>
</evidence>
<comment type="caution">
    <text evidence="1">The sequence shown here is derived from an EMBL/GenBank/DDBJ whole genome shotgun (WGS) entry which is preliminary data.</text>
</comment>
<evidence type="ECO:0000313" key="2">
    <source>
        <dbReference type="Proteomes" id="UP000589896"/>
    </source>
</evidence>